<dbReference type="Gene3D" id="3.90.76.10">
    <property type="entry name" value="Dipeptide-binding Protein, Domain 1"/>
    <property type="match status" value="1"/>
</dbReference>
<sequence length="518" mass="56000">MTNGLNRRDLFRSAGALAFLGGIGLGPHAALAASTTLRAAITGYNVINTLDPGKATLIPEFYVIWGIYNGLLKFDDNMKIVPDLAESYGHAEDGSLEFKLRAGVKFHDGTEMTSEDVKFSLERVMDEAFGSPNRSKVVEIERIEAVDPLTVRIYMKRPFAPLLTFLTNARTGTQIVSKKAVEAAGEEAFGRAPVGTGPFKLAGWDAGTGLKLVAHADYFEGPSSITDVEIPLISEEASGVTALKGGQIDMTSTVPPADVPTLLQDKSVTLLREPGLNTRFFSINLTKAPFDDIHFRTAVSMAFQREAMVAAVLFGEGKVASGIIPPGLGDYFSGETHPETTFDPAAAKAEMAKSKYKPDEIAVPVITWGGGFWKRMAEVFVAQVNQTLGTKFTVEVTDSNAAYARQQSGDFLCSAWGWLGMVDPDEYVGDILASKGWRNFGKYSNAEVDELASAGAAELDPSKRADIYRKAEAIAMKEVAVIPCFFSNIGNLLSANVTGFHQKPYSNFADQFHSMKKV</sequence>
<dbReference type="InterPro" id="IPR039424">
    <property type="entry name" value="SBP_5"/>
</dbReference>
<evidence type="ECO:0000256" key="3">
    <source>
        <dbReference type="ARBA" id="ARBA00022729"/>
    </source>
</evidence>
<dbReference type="GO" id="GO:0015833">
    <property type="term" value="P:peptide transport"/>
    <property type="evidence" value="ECO:0007669"/>
    <property type="project" value="TreeGrafter"/>
</dbReference>
<evidence type="ECO:0000256" key="2">
    <source>
        <dbReference type="ARBA" id="ARBA00005695"/>
    </source>
</evidence>
<dbReference type="PIRSF" id="PIRSF002741">
    <property type="entry name" value="MppA"/>
    <property type="match status" value="1"/>
</dbReference>
<dbReference type="CDD" id="cd00995">
    <property type="entry name" value="PBP2_NikA_DppA_OppA_like"/>
    <property type="match status" value="1"/>
</dbReference>
<name>A0A443KPN6_9RHOB</name>
<dbReference type="InterPro" id="IPR006311">
    <property type="entry name" value="TAT_signal"/>
</dbReference>
<keyword evidence="3" id="KW-0732">Signal</keyword>
<accession>A0A443KPN6</accession>
<dbReference type="EMBL" id="SAUY01000001">
    <property type="protein sequence ID" value="RWR34911.1"/>
    <property type="molecule type" value="Genomic_DNA"/>
</dbReference>
<comment type="subcellular location">
    <subcellularLocation>
        <location evidence="1">Periplasm</location>
    </subcellularLocation>
</comment>
<protein>
    <submittedName>
        <fullName evidence="5">ABC transporter substrate-binding protein</fullName>
    </submittedName>
</protein>
<evidence type="ECO:0000313" key="5">
    <source>
        <dbReference type="EMBL" id="RWR34911.1"/>
    </source>
</evidence>
<dbReference type="AlphaFoldDB" id="A0A443KPN6"/>
<reference evidence="5 6" key="1">
    <citation type="submission" date="2019-01" db="EMBL/GenBank/DDBJ databases">
        <title>Sinorhodobacter populi sp. nov. isolated from the symptomatic bark tissue of Populus euramericana canker.</title>
        <authorList>
            <person name="Xu G."/>
        </authorList>
    </citation>
    <scope>NUCLEOTIDE SEQUENCE [LARGE SCALE GENOMIC DNA]</scope>
    <source>
        <strain evidence="5 6">07D10-4-3</strain>
    </source>
</reference>
<dbReference type="Gene3D" id="3.40.190.10">
    <property type="entry name" value="Periplasmic binding protein-like II"/>
    <property type="match status" value="1"/>
</dbReference>
<reference evidence="5 6" key="2">
    <citation type="submission" date="2019-01" db="EMBL/GenBank/DDBJ databases">
        <authorList>
            <person name="Li Y."/>
        </authorList>
    </citation>
    <scope>NUCLEOTIDE SEQUENCE [LARGE SCALE GENOMIC DNA]</scope>
    <source>
        <strain evidence="5 6">07D10-4-3</strain>
    </source>
</reference>
<dbReference type="Proteomes" id="UP000284451">
    <property type="component" value="Unassembled WGS sequence"/>
</dbReference>
<dbReference type="PROSITE" id="PS51318">
    <property type="entry name" value="TAT"/>
    <property type="match status" value="1"/>
</dbReference>
<dbReference type="GO" id="GO:0030288">
    <property type="term" value="C:outer membrane-bounded periplasmic space"/>
    <property type="evidence" value="ECO:0007669"/>
    <property type="project" value="UniProtKB-ARBA"/>
</dbReference>
<dbReference type="GO" id="GO:0043190">
    <property type="term" value="C:ATP-binding cassette (ABC) transporter complex"/>
    <property type="evidence" value="ECO:0007669"/>
    <property type="project" value="InterPro"/>
</dbReference>
<dbReference type="PANTHER" id="PTHR30290:SF38">
    <property type="entry name" value="D,D-DIPEPTIDE-BINDING PERIPLASMIC PROTEIN DDPA-RELATED"/>
    <property type="match status" value="1"/>
</dbReference>
<dbReference type="RefSeq" id="WP_128230839.1">
    <property type="nucleotide sequence ID" value="NZ_SAUY01000001.1"/>
</dbReference>
<dbReference type="PANTHER" id="PTHR30290">
    <property type="entry name" value="PERIPLASMIC BINDING COMPONENT OF ABC TRANSPORTER"/>
    <property type="match status" value="1"/>
</dbReference>
<evidence type="ECO:0000256" key="1">
    <source>
        <dbReference type="ARBA" id="ARBA00004418"/>
    </source>
</evidence>
<dbReference type="InterPro" id="IPR030678">
    <property type="entry name" value="Peptide/Ni-bd"/>
</dbReference>
<feature type="domain" description="Solute-binding protein family 5" evidence="4">
    <location>
        <begin position="79"/>
        <end position="435"/>
    </location>
</feature>
<evidence type="ECO:0000313" key="6">
    <source>
        <dbReference type="Proteomes" id="UP000284451"/>
    </source>
</evidence>
<dbReference type="InterPro" id="IPR000914">
    <property type="entry name" value="SBP_5_dom"/>
</dbReference>
<dbReference type="SUPFAM" id="SSF53850">
    <property type="entry name" value="Periplasmic binding protein-like II"/>
    <property type="match status" value="1"/>
</dbReference>
<dbReference type="Pfam" id="PF00496">
    <property type="entry name" value="SBP_bac_5"/>
    <property type="match status" value="1"/>
</dbReference>
<comment type="similarity">
    <text evidence="2">Belongs to the bacterial solute-binding protein 5 family.</text>
</comment>
<dbReference type="GO" id="GO:1904680">
    <property type="term" value="F:peptide transmembrane transporter activity"/>
    <property type="evidence" value="ECO:0007669"/>
    <property type="project" value="TreeGrafter"/>
</dbReference>
<evidence type="ECO:0000259" key="4">
    <source>
        <dbReference type="Pfam" id="PF00496"/>
    </source>
</evidence>
<proteinExistence type="inferred from homology"/>
<gene>
    <name evidence="5" type="ORF">D2T29_00065</name>
</gene>
<comment type="caution">
    <text evidence="5">The sequence shown here is derived from an EMBL/GenBank/DDBJ whole genome shotgun (WGS) entry which is preliminary data.</text>
</comment>
<organism evidence="5 6">
    <name type="scientific">Paenirhodobacter populi</name>
    <dbReference type="NCBI Taxonomy" id="2306993"/>
    <lineage>
        <taxon>Bacteria</taxon>
        <taxon>Pseudomonadati</taxon>
        <taxon>Pseudomonadota</taxon>
        <taxon>Alphaproteobacteria</taxon>
        <taxon>Rhodobacterales</taxon>
        <taxon>Rhodobacter group</taxon>
        <taxon>Paenirhodobacter</taxon>
    </lineage>
</organism>
<dbReference type="Gene3D" id="3.10.105.10">
    <property type="entry name" value="Dipeptide-binding Protein, Domain 3"/>
    <property type="match status" value="1"/>
</dbReference>